<dbReference type="EMBL" id="BSFI01000007">
    <property type="protein sequence ID" value="GLK67628.1"/>
    <property type="molecule type" value="Genomic_DNA"/>
</dbReference>
<sequence>MKQGLTKLAKHVARRTFGQVTSVAIVTAAISMTSAAPAKADRCGGGSCTNVTTDYIIRVMTNVMKDMKTDCKLVRTVHLLDKSIDRDMMIYSVVCDDNEGIQQYQLTYWVRKGDVFVDKFTGSFMKSVIKRYPFEIGLEVR</sequence>
<protein>
    <submittedName>
        <fullName evidence="1">Uncharacterized protein</fullName>
    </submittedName>
</protein>
<organism evidence="1 2">
    <name type="scientific">Hansschlegelia plantiphila</name>
    <dbReference type="NCBI Taxonomy" id="374655"/>
    <lineage>
        <taxon>Bacteria</taxon>
        <taxon>Pseudomonadati</taxon>
        <taxon>Pseudomonadota</taxon>
        <taxon>Alphaproteobacteria</taxon>
        <taxon>Hyphomicrobiales</taxon>
        <taxon>Methylopilaceae</taxon>
        <taxon>Hansschlegelia</taxon>
    </lineage>
</organism>
<proteinExistence type="predicted"/>
<reference evidence="1" key="1">
    <citation type="journal article" date="2014" name="Int. J. Syst. Evol. Microbiol.">
        <title>Complete genome sequence of Corynebacterium casei LMG S-19264T (=DSM 44701T), isolated from a smear-ripened cheese.</title>
        <authorList>
            <consortium name="US DOE Joint Genome Institute (JGI-PGF)"/>
            <person name="Walter F."/>
            <person name="Albersmeier A."/>
            <person name="Kalinowski J."/>
            <person name="Ruckert C."/>
        </authorList>
    </citation>
    <scope>NUCLEOTIDE SEQUENCE</scope>
    <source>
        <strain evidence="1">VKM B-2347</strain>
    </source>
</reference>
<evidence type="ECO:0000313" key="1">
    <source>
        <dbReference type="EMBL" id="GLK67628.1"/>
    </source>
</evidence>
<name>A0A9W6J1G0_9HYPH</name>
<dbReference type="RefSeq" id="WP_271167882.1">
    <property type="nucleotide sequence ID" value="NZ_BSFI01000007.1"/>
</dbReference>
<dbReference type="Proteomes" id="UP001143372">
    <property type="component" value="Unassembled WGS sequence"/>
</dbReference>
<evidence type="ECO:0000313" key="2">
    <source>
        <dbReference type="Proteomes" id="UP001143372"/>
    </source>
</evidence>
<accession>A0A9W6J1G0</accession>
<keyword evidence="2" id="KW-1185">Reference proteome</keyword>
<reference evidence="1" key="2">
    <citation type="submission" date="2023-01" db="EMBL/GenBank/DDBJ databases">
        <authorList>
            <person name="Sun Q."/>
            <person name="Evtushenko L."/>
        </authorList>
    </citation>
    <scope>NUCLEOTIDE SEQUENCE</scope>
    <source>
        <strain evidence="1">VKM B-2347</strain>
    </source>
</reference>
<gene>
    <name evidence="1" type="ORF">GCM10008179_12660</name>
</gene>
<comment type="caution">
    <text evidence="1">The sequence shown here is derived from an EMBL/GenBank/DDBJ whole genome shotgun (WGS) entry which is preliminary data.</text>
</comment>
<dbReference type="AlphaFoldDB" id="A0A9W6J1G0"/>